<dbReference type="PRINTS" id="PR00038">
    <property type="entry name" value="HTHLUXR"/>
</dbReference>
<dbReference type="InterPro" id="IPR051015">
    <property type="entry name" value="EvgA-like"/>
</dbReference>
<proteinExistence type="predicted"/>
<dbReference type="SMART" id="SM00448">
    <property type="entry name" value="REC"/>
    <property type="match status" value="1"/>
</dbReference>
<dbReference type="InterPro" id="IPR011006">
    <property type="entry name" value="CheY-like_superfamily"/>
</dbReference>
<dbReference type="SUPFAM" id="SSF46894">
    <property type="entry name" value="C-terminal effector domain of the bipartite response regulators"/>
    <property type="match status" value="1"/>
</dbReference>
<dbReference type="CDD" id="cd17535">
    <property type="entry name" value="REC_NarL-like"/>
    <property type="match status" value="1"/>
</dbReference>
<dbReference type="Proteomes" id="UP000281899">
    <property type="component" value="Unassembled WGS sequence"/>
</dbReference>
<dbReference type="PROSITE" id="PS50043">
    <property type="entry name" value="HTH_LUXR_2"/>
    <property type="match status" value="1"/>
</dbReference>
<evidence type="ECO:0000256" key="2">
    <source>
        <dbReference type="ARBA" id="ARBA00023125"/>
    </source>
</evidence>
<evidence type="ECO:0000313" key="6">
    <source>
        <dbReference type="EMBL" id="ROH90037.1"/>
    </source>
</evidence>
<gene>
    <name evidence="6" type="ORF">EGI15_15280</name>
</gene>
<dbReference type="PANTHER" id="PTHR45566">
    <property type="entry name" value="HTH-TYPE TRANSCRIPTIONAL REGULATOR YHJB-RELATED"/>
    <property type="match status" value="1"/>
</dbReference>
<dbReference type="SMART" id="SM00421">
    <property type="entry name" value="HTH_LUXR"/>
    <property type="match status" value="1"/>
</dbReference>
<dbReference type="InterPro" id="IPR000792">
    <property type="entry name" value="Tscrpt_reg_LuxR_C"/>
</dbReference>
<dbReference type="Pfam" id="PF00072">
    <property type="entry name" value="Response_reg"/>
    <property type="match status" value="1"/>
</dbReference>
<name>A0ABX9X2M4_9FLAO</name>
<dbReference type="InterPro" id="IPR058245">
    <property type="entry name" value="NreC/VraR/RcsB-like_REC"/>
</dbReference>
<comment type="caution">
    <text evidence="6">The sequence shown here is derived from an EMBL/GenBank/DDBJ whole genome shotgun (WGS) entry which is preliminary data.</text>
</comment>
<dbReference type="CDD" id="cd06170">
    <property type="entry name" value="LuxR_C_like"/>
    <property type="match status" value="1"/>
</dbReference>
<dbReference type="GO" id="GO:0003677">
    <property type="term" value="F:DNA binding"/>
    <property type="evidence" value="ECO:0007669"/>
    <property type="project" value="UniProtKB-KW"/>
</dbReference>
<dbReference type="GeneID" id="301714037"/>
<dbReference type="EMBL" id="RJTW01000007">
    <property type="protein sequence ID" value="ROH90037.1"/>
    <property type="molecule type" value="Genomic_DNA"/>
</dbReference>
<dbReference type="PANTHER" id="PTHR45566:SF2">
    <property type="entry name" value="NARL SUBFAMILY"/>
    <property type="match status" value="1"/>
</dbReference>
<dbReference type="RefSeq" id="WP_062672558.1">
    <property type="nucleotide sequence ID" value="NZ_JAKYXD010000005.1"/>
</dbReference>
<dbReference type="PROSITE" id="PS00622">
    <property type="entry name" value="HTH_LUXR_1"/>
    <property type="match status" value="1"/>
</dbReference>
<feature type="domain" description="HTH luxR-type" evidence="4">
    <location>
        <begin position="139"/>
        <end position="204"/>
    </location>
</feature>
<accession>A0ABX9X2M4</accession>
<feature type="domain" description="Response regulatory" evidence="5">
    <location>
        <begin position="4"/>
        <end position="119"/>
    </location>
</feature>
<dbReference type="InterPro" id="IPR016032">
    <property type="entry name" value="Sig_transdc_resp-reg_C-effctor"/>
</dbReference>
<evidence type="ECO:0000313" key="7">
    <source>
        <dbReference type="Proteomes" id="UP000281899"/>
    </source>
</evidence>
<evidence type="ECO:0000256" key="3">
    <source>
        <dbReference type="PROSITE-ProRule" id="PRU00169"/>
    </source>
</evidence>
<dbReference type="PROSITE" id="PS50110">
    <property type="entry name" value="RESPONSE_REGULATORY"/>
    <property type="match status" value="1"/>
</dbReference>
<evidence type="ECO:0000259" key="5">
    <source>
        <dbReference type="PROSITE" id="PS50110"/>
    </source>
</evidence>
<dbReference type="Gene3D" id="3.40.50.2300">
    <property type="match status" value="1"/>
</dbReference>
<keyword evidence="1 3" id="KW-0597">Phosphoprotein</keyword>
<keyword evidence="7" id="KW-1185">Reference proteome</keyword>
<sequence length="204" mass="23428">MTKKILIADDHHVVRIGTAMILEKNFTHLEVDFAETYSEAKQKIESEKYDLVILDIELPGSLFKSMVKEIKGISEDTLILIFTSYKENIALQYIEEGANGFLNKQSDPKNFVKVVEALFKDGHYYTPEIMNELLKGNKKRKAIENLSERELQVFNLLAKGNGNLEIANALDIEESTVGTYKRRVYQKLKITNLVELLEIYSEIH</sequence>
<keyword evidence="2 6" id="KW-0238">DNA-binding</keyword>
<dbReference type="InterPro" id="IPR001789">
    <property type="entry name" value="Sig_transdc_resp-reg_receiver"/>
</dbReference>
<evidence type="ECO:0000256" key="1">
    <source>
        <dbReference type="ARBA" id="ARBA00022553"/>
    </source>
</evidence>
<organism evidence="6 7">
    <name type="scientific">Chryseobacterium cucumeris</name>
    <dbReference type="NCBI Taxonomy" id="1813611"/>
    <lineage>
        <taxon>Bacteria</taxon>
        <taxon>Pseudomonadati</taxon>
        <taxon>Bacteroidota</taxon>
        <taxon>Flavobacteriia</taxon>
        <taxon>Flavobacteriales</taxon>
        <taxon>Weeksellaceae</taxon>
        <taxon>Chryseobacterium group</taxon>
        <taxon>Chryseobacterium</taxon>
    </lineage>
</organism>
<dbReference type="Pfam" id="PF00196">
    <property type="entry name" value="GerE"/>
    <property type="match status" value="1"/>
</dbReference>
<feature type="modified residue" description="4-aspartylphosphate" evidence="3">
    <location>
        <position position="55"/>
    </location>
</feature>
<dbReference type="SUPFAM" id="SSF52172">
    <property type="entry name" value="CheY-like"/>
    <property type="match status" value="1"/>
</dbReference>
<reference evidence="6 7" key="1">
    <citation type="submission" date="2018-11" db="EMBL/GenBank/DDBJ databases">
        <title>Proposal to divide the Flavobacteriaceae and reorganize its genera based on Amino Acid Identity values calculated from whole genome sequences.</title>
        <authorList>
            <person name="Nicholson A.C."/>
            <person name="Gulvik C.A."/>
            <person name="Whitney A.M."/>
            <person name="Humrighouse B.W."/>
            <person name="Bell M."/>
            <person name="Holmes B."/>
            <person name="Steigerwalt A."/>
            <person name="Villarma A."/>
            <person name="Sheth M."/>
            <person name="Batra D."/>
            <person name="Pryor J."/>
            <person name="Bernardet J.-F."/>
            <person name="Hugo C."/>
            <person name="Kampfer P."/>
            <person name="Newman J."/>
            <person name="Mcquiston J.R."/>
        </authorList>
    </citation>
    <scope>NUCLEOTIDE SEQUENCE [LARGE SCALE GENOMIC DNA]</scope>
    <source>
        <strain evidence="6 7">G0235</strain>
    </source>
</reference>
<evidence type="ECO:0000259" key="4">
    <source>
        <dbReference type="PROSITE" id="PS50043"/>
    </source>
</evidence>
<protein>
    <submittedName>
        <fullName evidence="6">DNA-binding response regulator</fullName>
    </submittedName>
</protein>